<feature type="region of interest" description="Disordered" evidence="1">
    <location>
        <begin position="180"/>
        <end position="238"/>
    </location>
</feature>
<sequence>MSTGSVPRENSHSHQQHGVSPLGTPYLSPAFIQASAPSHPPSHPPQPMPAKTVVCSPPVKSIGATPRLLFAWNPYATPTPCPGDTLPTGAGAVKPPEEEVADEGRLASSVGGCSTTSSANNAVGDTAAVTVAAPAAAAAAAAAAAPCVSRTSGTYMLPPAAAAVAPGGARPPLTISALLGSTGYTNRGSPQISSATPSQHAQSQQQQHPSMVHLSSHSDPGLAPGSAHSTPSGPVLKRISTTANDGRQYFLDYSPTPTAKSGSVAMTPASVGGMPNLMLPPNTSPMAARTSPSQHQHQHQHCSPPGMDILDLDGNSSANTSPQAVPLMSPPRSTSSTAGAYLGYAAVPTAPAHAAASILTAASTQQTRSMSGAMLHNPQRTSPSLYPVSQPRPTMGPIGTHPHDMAPLEDMDDSDTDLVYTLGTDPSVFIVHLLPPPPPLPELARVFTVPGVVQSLCKRWCAFVQLVLKSDAFAAVTAAPPPEPSLVTISGDSTGSSTREELAAWYEMAVRWWEGLQLEGTASVDIRAKSRAVSAAVEVVASGRSRRPVQNGAGGGRYAPHGGAGGYRGRGGRGGYSYGGANSGPHRGGGGGHPRGGGGAGAGAGAAGGITAGSYRNPVSVASGYRTGRGGGGAGGAGRAYYTNNTMGGESAHVVPDEVDHTMHLNPAYYPPSNFNPYAESWTYNGDTGMDSTAAVVAASLPPRQQMQSTTPPSTPTPSPYTRVARPPSQQPQLQVQQRGYGATNA</sequence>
<feature type="region of interest" description="Disordered" evidence="1">
    <location>
        <begin position="1"/>
        <end position="50"/>
    </location>
</feature>
<feature type="compositionally biased region" description="Low complexity" evidence="1">
    <location>
        <begin position="193"/>
        <end position="210"/>
    </location>
</feature>
<protein>
    <submittedName>
        <fullName evidence="2">Uncharacterized protein</fullName>
    </submittedName>
</protein>
<feature type="compositionally biased region" description="Pro residues" evidence="1">
    <location>
        <begin position="38"/>
        <end position="48"/>
    </location>
</feature>
<reference evidence="2 3" key="1">
    <citation type="journal article" date="2021" name="MBio">
        <title>A New Model Trypanosomatid, Novymonas esmeraldas: Genomic Perception of Its 'Candidatus Pandoraea novymonadis' Endosymbiont.</title>
        <authorList>
            <person name="Zakharova A."/>
            <person name="Saura A."/>
            <person name="Butenko A."/>
            <person name="Podesvova L."/>
            <person name="Warmusova S."/>
            <person name="Kostygov A.Y."/>
            <person name="Nenarokova A."/>
            <person name="Lukes J."/>
            <person name="Opperdoes F.R."/>
            <person name="Yurchenko V."/>
        </authorList>
    </citation>
    <scope>NUCLEOTIDE SEQUENCE [LARGE SCALE GENOMIC DNA]</scope>
    <source>
        <strain evidence="2 3">E262AT.01</strain>
    </source>
</reference>
<name>A0AAW0EN49_9TRYP</name>
<keyword evidence="3" id="KW-1185">Reference proteome</keyword>
<accession>A0AAW0EN49</accession>
<feature type="compositionally biased region" description="Low complexity" evidence="1">
    <location>
        <begin position="727"/>
        <end position="738"/>
    </location>
</feature>
<proteinExistence type="predicted"/>
<dbReference type="Proteomes" id="UP001430356">
    <property type="component" value="Unassembled WGS sequence"/>
</dbReference>
<evidence type="ECO:0000313" key="3">
    <source>
        <dbReference type="Proteomes" id="UP001430356"/>
    </source>
</evidence>
<dbReference type="AlphaFoldDB" id="A0AAW0EN49"/>
<feature type="region of interest" description="Disordered" evidence="1">
    <location>
        <begin position="700"/>
        <end position="746"/>
    </location>
</feature>
<dbReference type="EMBL" id="JAECZO010000057">
    <property type="protein sequence ID" value="KAK7195613.1"/>
    <property type="molecule type" value="Genomic_DNA"/>
</dbReference>
<feature type="compositionally biased region" description="Polar residues" evidence="1">
    <location>
        <begin position="182"/>
        <end position="192"/>
    </location>
</feature>
<organism evidence="2 3">
    <name type="scientific">Novymonas esmeraldas</name>
    <dbReference type="NCBI Taxonomy" id="1808958"/>
    <lineage>
        <taxon>Eukaryota</taxon>
        <taxon>Discoba</taxon>
        <taxon>Euglenozoa</taxon>
        <taxon>Kinetoplastea</taxon>
        <taxon>Metakinetoplastina</taxon>
        <taxon>Trypanosomatida</taxon>
        <taxon>Trypanosomatidae</taxon>
        <taxon>Novymonas</taxon>
    </lineage>
</organism>
<gene>
    <name evidence="2" type="ORF">NESM_000490200</name>
</gene>
<evidence type="ECO:0000313" key="2">
    <source>
        <dbReference type="EMBL" id="KAK7195613.1"/>
    </source>
</evidence>
<feature type="compositionally biased region" description="Gly residues" evidence="1">
    <location>
        <begin position="552"/>
        <end position="604"/>
    </location>
</feature>
<feature type="region of interest" description="Disordered" evidence="1">
    <location>
        <begin position="285"/>
        <end position="304"/>
    </location>
</feature>
<feature type="region of interest" description="Disordered" evidence="1">
    <location>
        <begin position="546"/>
        <end position="604"/>
    </location>
</feature>
<evidence type="ECO:0000256" key="1">
    <source>
        <dbReference type="SAM" id="MobiDB-lite"/>
    </source>
</evidence>
<comment type="caution">
    <text evidence="2">The sequence shown here is derived from an EMBL/GenBank/DDBJ whole genome shotgun (WGS) entry which is preliminary data.</text>
</comment>